<keyword evidence="2" id="KW-1185">Reference proteome</keyword>
<dbReference type="EMBL" id="JAUFQC010000001">
    <property type="protein sequence ID" value="MDN3610111.1"/>
    <property type="molecule type" value="Genomic_DNA"/>
</dbReference>
<dbReference type="PROSITE" id="PS51257">
    <property type="entry name" value="PROKAR_LIPOPROTEIN"/>
    <property type="match status" value="1"/>
</dbReference>
<dbReference type="Proteomes" id="UP001238540">
    <property type="component" value="Unassembled WGS sequence"/>
</dbReference>
<evidence type="ECO:0000313" key="1">
    <source>
        <dbReference type="EMBL" id="MDN3610111.1"/>
    </source>
</evidence>
<evidence type="ECO:0008006" key="3">
    <source>
        <dbReference type="Google" id="ProtNLM"/>
    </source>
</evidence>
<proteinExistence type="predicted"/>
<gene>
    <name evidence="1" type="ORF">QWZ16_10405</name>
</gene>
<name>A0ABT8BT10_9VIBR</name>
<reference evidence="2" key="1">
    <citation type="journal article" date="2019" name="Int. J. Syst. Evol. Microbiol.">
        <title>The Global Catalogue of Microorganisms (GCM) 10K type strain sequencing project: providing services to taxonomists for standard genome sequencing and annotation.</title>
        <authorList>
            <consortium name="The Broad Institute Genomics Platform"/>
            <consortium name="The Broad Institute Genome Sequencing Center for Infectious Disease"/>
            <person name="Wu L."/>
            <person name="Ma J."/>
        </authorList>
    </citation>
    <scope>NUCLEOTIDE SEQUENCE [LARGE SCALE GENOMIC DNA]</scope>
    <source>
        <strain evidence="2">CECT 7398</strain>
    </source>
</reference>
<accession>A0ABT8BT10</accession>
<protein>
    <recommendedName>
        <fullName evidence="3">Lipoprotein</fullName>
    </recommendedName>
</protein>
<evidence type="ECO:0000313" key="2">
    <source>
        <dbReference type="Proteomes" id="UP001238540"/>
    </source>
</evidence>
<comment type="caution">
    <text evidence="1">The sequence shown here is derived from an EMBL/GenBank/DDBJ whole genome shotgun (WGS) entry which is preliminary data.</text>
</comment>
<organism evidence="1 2">
    <name type="scientific">Vibrio ostreicida</name>
    <dbReference type="NCBI Taxonomy" id="526588"/>
    <lineage>
        <taxon>Bacteria</taxon>
        <taxon>Pseudomonadati</taxon>
        <taxon>Pseudomonadota</taxon>
        <taxon>Gammaproteobacteria</taxon>
        <taxon>Vibrionales</taxon>
        <taxon>Vibrionaceae</taxon>
        <taxon>Vibrio</taxon>
    </lineage>
</organism>
<sequence length="265" mass="29996">MFITIGRFFIISITFWGIAACSMFSGSTEPVYYPTLSESIYSTEGVTVIDSNNVLKTAISTNQYVMVSAHERVNQNIEKVFSEVLESRAISALDLQQQSFHVGLERIIKQFSCELFSSQQPFDSIQLCPPDHKIVGNNLGYLPFKAGLHTTHRLSISTNGQFDKIQMNMFLKSTHERALTSLWGAIHELGKFDHSDLQASSLVLTVNLVVHKKSETSLRWEYLHPKPLVFFIVLPSVDLILSKRNEVEGMNFAYKNAKMLLVDNR</sequence>
<dbReference type="RefSeq" id="WP_076589294.1">
    <property type="nucleotide sequence ID" value="NZ_JABEYA020000001.1"/>
</dbReference>